<accession>A0ABU7CKW3</accession>
<protein>
    <submittedName>
        <fullName evidence="2">Uncharacterized protein</fullName>
    </submittedName>
</protein>
<evidence type="ECO:0000313" key="2">
    <source>
        <dbReference type="EMBL" id="MED6263607.1"/>
    </source>
</evidence>
<evidence type="ECO:0000313" key="3">
    <source>
        <dbReference type="Proteomes" id="UP001352852"/>
    </source>
</evidence>
<proteinExistence type="predicted"/>
<evidence type="ECO:0000256" key="1">
    <source>
        <dbReference type="SAM" id="MobiDB-lite"/>
    </source>
</evidence>
<reference evidence="2 3" key="1">
    <citation type="submission" date="2021-06" db="EMBL/GenBank/DDBJ databases">
        <authorList>
            <person name="Palmer J.M."/>
        </authorList>
    </citation>
    <scope>NUCLEOTIDE SEQUENCE [LARGE SCALE GENOMIC DNA]</scope>
    <source>
        <strain evidence="2 3">CL_MEX2019</strain>
        <tissue evidence="2">Muscle</tissue>
    </source>
</reference>
<name>A0ABU7CKW3_9TELE</name>
<comment type="caution">
    <text evidence="2">The sequence shown here is derived from an EMBL/GenBank/DDBJ whole genome shotgun (WGS) entry which is preliminary data.</text>
</comment>
<gene>
    <name evidence="2" type="ORF">CHARACLAT_006175</name>
</gene>
<sequence>MSHASYPLFRKTRTQQPTLPLSLRLYSLHILVKRRRGRFAELSAAASPQRKAFGANRSSTGAGPQAHRLSPAAFARRQRTDSNNFYYSNRNPPVGPKIRPVHKA</sequence>
<dbReference type="EMBL" id="JAHUTJ010000313">
    <property type="protein sequence ID" value="MED6263607.1"/>
    <property type="molecule type" value="Genomic_DNA"/>
</dbReference>
<keyword evidence="3" id="KW-1185">Reference proteome</keyword>
<dbReference type="Proteomes" id="UP001352852">
    <property type="component" value="Unassembled WGS sequence"/>
</dbReference>
<feature type="compositionally biased region" description="Polar residues" evidence="1">
    <location>
        <begin position="81"/>
        <end position="91"/>
    </location>
</feature>
<feature type="region of interest" description="Disordered" evidence="1">
    <location>
        <begin position="42"/>
        <end position="104"/>
    </location>
</feature>
<organism evidence="2 3">
    <name type="scientific">Characodon lateralis</name>
    <dbReference type="NCBI Taxonomy" id="208331"/>
    <lineage>
        <taxon>Eukaryota</taxon>
        <taxon>Metazoa</taxon>
        <taxon>Chordata</taxon>
        <taxon>Craniata</taxon>
        <taxon>Vertebrata</taxon>
        <taxon>Euteleostomi</taxon>
        <taxon>Actinopterygii</taxon>
        <taxon>Neopterygii</taxon>
        <taxon>Teleostei</taxon>
        <taxon>Neoteleostei</taxon>
        <taxon>Acanthomorphata</taxon>
        <taxon>Ovalentaria</taxon>
        <taxon>Atherinomorphae</taxon>
        <taxon>Cyprinodontiformes</taxon>
        <taxon>Goodeidae</taxon>
        <taxon>Characodon</taxon>
    </lineage>
</organism>